<dbReference type="Proteomes" id="UP000595636">
    <property type="component" value="Chromosome"/>
</dbReference>
<organism evidence="2 3">
    <name type="scientific">Streptomyces liliifuscus</name>
    <dbReference type="NCBI Taxonomy" id="2797636"/>
    <lineage>
        <taxon>Bacteria</taxon>
        <taxon>Bacillati</taxon>
        <taxon>Actinomycetota</taxon>
        <taxon>Actinomycetes</taxon>
        <taxon>Kitasatosporales</taxon>
        <taxon>Streptomycetaceae</taxon>
        <taxon>Streptomyces</taxon>
    </lineage>
</organism>
<feature type="signal peptide" evidence="1">
    <location>
        <begin position="1"/>
        <end position="28"/>
    </location>
</feature>
<proteinExistence type="predicted"/>
<feature type="chain" id="PRO_5032614930" description="Secreted protein" evidence="1">
    <location>
        <begin position="29"/>
        <end position="193"/>
    </location>
</feature>
<keyword evidence="1" id="KW-0732">Signal</keyword>
<dbReference type="RefSeq" id="WP_200393482.1">
    <property type="nucleotide sequence ID" value="NZ_CP066831.1"/>
</dbReference>
<name>A0A7T7KTW1_9ACTN</name>
<sequence>MRSRSVALVGAAMTTLLAVVTGTAGASAAVGDRTAFVAESRAAGLSTEQAVGLQDKVDAYLAKLAGHATQVAPNQVDLGGAVLNVTVPGEKQPRPLGEVTTNEYNSPYCIGRADYLFFCAYQYEDFRGDNIGMYRCDYYVIPWYTRGSWENSQTEGTRPRTYFLDGSSWLMPPAHSEQARNVNWAPVLRIRNC</sequence>
<dbReference type="KEGG" id="slf:JEQ17_01660"/>
<keyword evidence="3" id="KW-1185">Reference proteome</keyword>
<dbReference type="EMBL" id="CP066831">
    <property type="protein sequence ID" value="QQM38313.1"/>
    <property type="molecule type" value="Genomic_DNA"/>
</dbReference>
<accession>A0A7T7KTW1</accession>
<dbReference type="AlphaFoldDB" id="A0A7T7KTW1"/>
<evidence type="ECO:0000313" key="2">
    <source>
        <dbReference type="EMBL" id="QQM38313.1"/>
    </source>
</evidence>
<evidence type="ECO:0000313" key="3">
    <source>
        <dbReference type="Proteomes" id="UP000595636"/>
    </source>
</evidence>
<evidence type="ECO:0000256" key="1">
    <source>
        <dbReference type="SAM" id="SignalP"/>
    </source>
</evidence>
<evidence type="ECO:0008006" key="4">
    <source>
        <dbReference type="Google" id="ProtNLM"/>
    </source>
</evidence>
<gene>
    <name evidence="2" type="ORF">JEQ17_01660</name>
</gene>
<protein>
    <recommendedName>
        <fullName evidence="4">Secreted protein</fullName>
    </recommendedName>
</protein>
<reference evidence="2 3" key="1">
    <citation type="submission" date="2020-12" db="EMBL/GenBank/DDBJ databases">
        <title>A novel species.</title>
        <authorList>
            <person name="Li K."/>
        </authorList>
    </citation>
    <scope>NUCLEOTIDE SEQUENCE [LARGE SCALE GENOMIC DNA]</scope>
    <source>
        <strain evidence="2 3">ZYC-3</strain>
    </source>
</reference>